<dbReference type="KEGG" id="dpo:117183699"/>
<evidence type="ECO:0000313" key="3">
    <source>
        <dbReference type="RefSeq" id="XP_033234433.1"/>
    </source>
</evidence>
<name>A0A6I8VU35_DROPS</name>
<dbReference type="Proteomes" id="UP000001819">
    <property type="component" value="Chromosome 2"/>
</dbReference>
<accession>A0A6I8VU35</accession>
<reference evidence="3" key="2">
    <citation type="submission" date="2025-08" db="UniProtKB">
        <authorList>
            <consortium name="RefSeq"/>
        </authorList>
    </citation>
    <scope>IDENTIFICATION</scope>
    <source>
        <strain evidence="3">MV-25-SWS-2005</strain>
        <tissue evidence="3">Whole body</tissue>
    </source>
</reference>
<keyword evidence="1" id="KW-0732">Signal</keyword>
<dbReference type="AlphaFoldDB" id="A0A6I8VU35"/>
<evidence type="ECO:0000256" key="1">
    <source>
        <dbReference type="SAM" id="SignalP"/>
    </source>
</evidence>
<keyword evidence="2" id="KW-1185">Reference proteome</keyword>
<gene>
    <name evidence="3" type="primary">LOC117183699</name>
</gene>
<dbReference type="InParanoid" id="A0A6I8VU35"/>
<feature type="signal peptide" evidence="1">
    <location>
        <begin position="1"/>
        <end position="20"/>
    </location>
</feature>
<protein>
    <submittedName>
        <fullName evidence="3">Uncharacterized protein</fullName>
    </submittedName>
</protein>
<reference evidence="2" key="1">
    <citation type="submission" date="2024-06" db="UniProtKB">
        <authorList>
            <consortium name="RefSeq"/>
        </authorList>
    </citation>
    <scope>NUCLEOTIDE SEQUENCE [LARGE SCALE GENOMIC DNA]</scope>
    <source>
        <strain evidence="2">MV2-25</strain>
    </source>
</reference>
<feature type="chain" id="PRO_5026193863" evidence="1">
    <location>
        <begin position="21"/>
        <end position="174"/>
    </location>
</feature>
<evidence type="ECO:0000313" key="2">
    <source>
        <dbReference type="Proteomes" id="UP000001819"/>
    </source>
</evidence>
<proteinExistence type="predicted"/>
<organism evidence="2 3">
    <name type="scientific">Drosophila pseudoobscura pseudoobscura</name>
    <name type="common">Fruit fly</name>
    <dbReference type="NCBI Taxonomy" id="46245"/>
    <lineage>
        <taxon>Eukaryota</taxon>
        <taxon>Metazoa</taxon>
        <taxon>Ecdysozoa</taxon>
        <taxon>Arthropoda</taxon>
        <taxon>Hexapoda</taxon>
        <taxon>Insecta</taxon>
        <taxon>Pterygota</taxon>
        <taxon>Neoptera</taxon>
        <taxon>Endopterygota</taxon>
        <taxon>Diptera</taxon>
        <taxon>Brachycera</taxon>
        <taxon>Muscomorpha</taxon>
        <taxon>Ephydroidea</taxon>
        <taxon>Drosophilidae</taxon>
        <taxon>Drosophila</taxon>
        <taxon>Sophophora</taxon>
    </lineage>
</organism>
<sequence length="174" mass="18777">MKTHLVLAVALCLFPLLSLAEDETISSANMSTFAIALRLLDPRNIMCFISWLNKLVKKAPALTREVVDCSIGLADLEYKILSALEKLVTIAGQIVFACAGLVLNAVIGGISCVKGVATQVLDLVPVMKRFQEAISGGEHENAVQCVKESFKKFFDVSSVYEVVDACIFPNNSAP</sequence>
<dbReference type="RefSeq" id="XP_033234433.1">
    <property type="nucleotide sequence ID" value="XM_033378542.1"/>
</dbReference>